<name>A0A5A7NA71_9PROT</name>
<organism evidence="1 2">
    <name type="scientific">Iodidimonas nitroreducens</name>
    <dbReference type="NCBI Taxonomy" id="1236968"/>
    <lineage>
        <taxon>Bacteria</taxon>
        <taxon>Pseudomonadati</taxon>
        <taxon>Pseudomonadota</taxon>
        <taxon>Alphaproteobacteria</taxon>
        <taxon>Iodidimonadales</taxon>
        <taxon>Iodidimonadaceae</taxon>
        <taxon>Iodidimonas</taxon>
    </lineage>
</organism>
<evidence type="ECO:0000313" key="1">
    <source>
        <dbReference type="EMBL" id="GER03876.1"/>
    </source>
</evidence>
<dbReference type="Proteomes" id="UP000324996">
    <property type="component" value="Unassembled WGS sequence"/>
</dbReference>
<protein>
    <submittedName>
        <fullName evidence="1">Uncharacterized protein</fullName>
    </submittedName>
</protein>
<dbReference type="EMBL" id="BKCN01000006">
    <property type="protein sequence ID" value="GER03876.1"/>
    <property type="molecule type" value="Genomic_DNA"/>
</dbReference>
<reference evidence="1 2" key="1">
    <citation type="submission" date="2019-09" db="EMBL/GenBank/DDBJ databases">
        <title>NBRP : Genome information of microbial organism related human and environment.</title>
        <authorList>
            <person name="Hattori M."/>
            <person name="Oshima K."/>
            <person name="Inaba H."/>
            <person name="Suda W."/>
            <person name="Sakamoto M."/>
            <person name="Iino T."/>
            <person name="Kitahara M."/>
            <person name="Oshida Y."/>
            <person name="Iida T."/>
            <person name="Kudo T."/>
            <person name="Itoh T."/>
            <person name="Ohkuma M."/>
        </authorList>
    </citation>
    <scope>NUCLEOTIDE SEQUENCE [LARGE SCALE GENOMIC DNA]</scope>
    <source>
        <strain evidence="1 2">Q-1</strain>
    </source>
</reference>
<gene>
    <name evidence="1" type="ORF">JCM17846_15580</name>
</gene>
<evidence type="ECO:0000313" key="2">
    <source>
        <dbReference type="Proteomes" id="UP000324996"/>
    </source>
</evidence>
<accession>A0A5A7NA71</accession>
<comment type="caution">
    <text evidence="1">The sequence shown here is derived from an EMBL/GenBank/DDBJ whole genome shotgun (WGS) entry which is preliminary data.</text>
</comment>
<dbReference type="AlphaFoldDB" id="A0A5A7NA71"/>
<proteinExistence type="predicted"/>
<sequence>MNSTLLSGLLKDYDPGGYYCELLGGLEGGKNQEQLRALAPVIEKINALTVGDLRKRTAAVTRELYNLGITFTVYSQRDQIDRVLPFDALPR</sequence>
<keyword evidence="2" id="KW-1185">Reference proteome</keyword>